<dbReference type="GeneID" id="94192375"/>
<proteinExistence type="predicted"/>
<dbReference type="Proteomes" id="UP001497744">
    <property type="component" value="Unassembled WGS sequence"/>
</dbReference>
<comment type="caution">
    <text evidence="1">The sequence shown here is derived from an EMBL/GenBank/DDBJ whole genome shotgun (WGS) entry which is preliminary data.</text>
</comment>
<dbReference type="AlphaFoldDB" id="A0AAV4LLC4"/>
<reference evidence="1 2" key="1">
    <citation type="submission" date="2021-06" db="EMBL/GenBank/DDBJ databases">
        <title>Genome sequence of Babesia caballi.</title>
        <authorList>
            <person name="Yamagishi J."/>
            <person name="Kidaka T."/>
            <person name="Ochi A."/>
        </authorList>
    </citation>
    <scope>NUCLEOTIDE SEQUENCE [LARGE SCALE GENOMIC DNA]</scope>
    <source>
        <strain evidence="1">USDA-D6B2</strain>
    </source>
</reference>
<dbReference type="RefSeq" id="XP_067712963.1">
    <property type="nucleotide sequence ID" value="XM_067856862.1"/>
</dbReference>
<name>A0AAV4LLC4_BABCB</name>
<dbReference type="EMBL" id="BPLF01000001">
    <property type="protein sequence ID" value="GIX60892.1"/>
    <property type="molecule type" value="Genomic_DNA"/>
</dbReference>
<evidence type="ECO:0000313" key="2">
    <source>
        <dbReference type="Proteomes" id="UP001497744"/>
    </source>
</evidence>
<evidence type="ECO:0000313" key="1">
    <source>
        <dbReference type="EMBL" id="GIX60892.1"/>
    </source>
</evidence>
<protein>
    <submittedName>
        <fullName evidence="1">Uncharacterized protein</fullName>
    </submittedName>
</protein>
<gene>
    <name evidence="1" type="ORF">BcabD6B2_03270</name>
</gene>
<accession>A0AAV4LLC4</accession>
<sequence length="123" mass="13834">MRPGIRAFYYTCKACNREISHNVALNLIAGKIHEKKPLLPATDAAENHCGKDAVSKSQLEEARRARLQQQLYGPTTAWMTKQREAALSENFKRVVNMLNRGQLQCPNCNSKGAWAWNCCAVTQ</sequence>
<organism evidence="1 2">
    <name type="scientific">Babesia caballi</name>
    <dbReference type="NCBI Taxonomy" id="5871"/>
    <lineage>
        <taxon>Eukaryota</taxon>
        <taxon>Sar</taxon>
        <taxon>Alveolata</taxon>
        <taxon>Apicomplexa</taxon>
        <taxon>Aconoidasida</taxon>
        <taxon>Piroplasmida</taxon>
        <taxon>Babesiidae</taxon>
        <taxon>Babesia</taxon>
    </lineage>
</organism>
<keyword evidence="2" id="KW-1185">Reference proteome</keyword>